<feature type="non-terminal residue" evidence="1">
    <location>
        <position position="361"/>
    </location>
</feature>
<accession>A0ACA9MAX6</accession>
<dbReference type="Proteomes" id="UP000789860">
    <property type="component" value="Unassembled WGS sequence"/>
</dbReference>
<comment type="caution">
    <text evidence="1">The sequence shown here is derived from an EMBL/GenBank/DDBJ whole genome shotgun (WGS) entry which is preliminary data.</text>
</comment>
<organism evidence="1 2">
    <name type="scientific">Scutellospora calospora</name>
    <dbReference type="NCBI Taxonomy" id="85575"/>
    <lineage>
        <taxon>Eukaryota</taxon>
        <taxon>Fungi</taxon>
        <taxon>Fungi incertae sedis</taxon>
        <taxon>Mucoromycota</taxon>
        <taxon>Glomeromycotina</taxon>
        <taxon>Glomeromycetes</taxon>
        <taxon>Diversisporales</taxon>
        <taxon>Gigasporaceae</taxon>
        <taxon>Scutellospora</taxon>
    </lineage>
</organism>
<reference evidence="1" key="1">
    <citation type="submission" date="2021-06" db="EMBL/GenBank/DDBJ databases">
        <authorList>
            <person name="Kallberg Y."/>
            <person name="Tangrot J."/>
            <person name="Rosling A."/>
        </authorList>
    </citation>
    <scope>NUCLEOTIDE SEQUENCE</scope>
    <source>
        <strain evidence="1">AU212A</strain>
    </source>
</reference>
<proteinExistence type="predicted"/>
<dbReference type="EMBL" id="CAJVPM010010545">
    <property type="protein sequence ID" value="CAG8574074.1"/>
    <property type="molecule type" value="Genomic_DNA"/>
</dbReference>
<sequence>MDQVVGYQEFKQKMRMYLVNLAKDIRDGKKTEQTIYVLLGPPGIGGRSDTGILEGVSPSIKAAYPGRLCSGIAISKDRGAVVLLDEFEKFLGYRVDLSDCVLLCTANYADQVPDFVQSRAEMVNIELASYGQRVEYVMKALRKKLRGDEDTKHYAEQLDEGFWYRQTNANMETTFKTLRGYGSEEINQAINDFTDYMRVRNENELGDSVVSLAGLEWPEFGFSKPKKISVILFNDLNETEFAEYDCRIIKNENNEIEIVTRNYFGSIVALEQQEQAILRKIRKKIGEEYRHPSIELETEQIEPYRRGLENGFKLSREELEEWKGIIVKKGKLSGAEAVSYDLGRPDLGILWRKQLYFVSSF</sequence>
<name>A0ACA9MAX6_9GLOM</name>
<protein>
    <submittedName>
        <fullName evidence="1">4822_t:CDS:1</fullName>
    </submittedName>
</protein>
<feature type="non-terminal residue" evidence="1">
    <location>
        <position position="1"/>
    </location>
</feature>
<gene>
    <name evidence="1" type="ORF">SCALOS_LOCUS5953</name>
</gene>
<evidence type="ECO:0000313" key="1">
    <source>
        <dbReference type="EMBL" id="CAG8574074.1"/>
    </source>
</evidence>
<evidence type="ECO:0000313" key="2">
    <source>
        <dbReference type="Proteomes" id="UP000789860"/>
    </source>
</evidence>
<keyword evidence="2" id="KW-1185">Reference proteome</keyword>